<organism evidence="1 2">
    <name type="scientific">Mucilaginibacter jinjuensis</name>
    <dbReference type="NCBI Taxonomy" id="1176721"/>
    <lineage>
        <taxon>Bacteria</taxon>
        <taxon>Pseudomonadati</taxon>
        <taxon>Bacteroidota</taxon>
        <taxon>Sphingobacteriia</taxon>
        <taxon>Sphingobacteriales</taxon>
        <taxon>Sphingobacteriaceae</taxon>
        <taxon>Mucilaginibacter</taxon>
    </lineage>
</organism>
<dbReference type="Proteomes" id="UP001216139">
    <property type="component" value="Chromosome"/>
</dbReference>
<sequence>MSVQGKVYGSKDIGSMVLVNLGAAYPNQLLTVVLKGKAKDLGSQLDNKTIKRYCMNFVSLDFNQLNNSH</sequence>
<evidence type="ECO:0000313" key="2">
    <source>
        <dbReference type="Proteomes" id="UP001216139"/>
    </source>
</evidence>
<protein>
    <submittedName>
        <fullName evidence="1">Uncharacterized protein</fullName>
    </submittedName>
</protein>
<proteinExistence type="predicted"/>
<gene>
    <name evidence="1" type="ORF">PQO05_13145</name>
</gene>
<dbReference type="EMBL" id="CP117167">
    <property type="protein sequence ID" value="WCT14884.1"/>
    <property type="molecule type" value="Genomic_DNA"/>
</dbReference>
<reference evidence="1 2" key="1">
    <citation type="submission" date="2023-02" db="EMBL/GenBank/DDBJ databases">
        <title>Genome sequence of Mucilaginibacter jinjuensis strain KACC 16571.</title>
        <authorList>
            <person name="Kim S."/>
            <person name="Heo J."/>
            <person name="Kwon S.-W."/>
        </authorList>
    </citation>
    <scope>NUCLEOTIDE SEQUENCE [LARGE SCALE GENOMIC DNA]</scope>
    <source>
        <strain evidence="1 2">KACC 16571</strain>
    </source>
</reference>
<dbReference type="RefSeq" id="WP_273633377.1">
    <property type="nucleotide sequence ID" value="NZ_CP117167.1"/>
</dbReference>
<evidence type="ECO:0000313" key="1">
    <source>
        <dbReference type="EMBL" id="WCT14884.1"/>
    </source>
</evidence>
<name>A0ABY7TF72_9SPHI</name>
<keyword evidence="2" id="KW-1185">Reference proteome</keyword>
<accession>A0ABY7TF72</accession>